<dbReference type="PANTHER" id="PTHR28047:SF5">
    <property type="entry name" value="PROTEIN DCG1"/>
    <property type="match status" value="1"/>
</dbReference>
<dbReference type="InterPro" id="IPR052186">
    <property type="entry name" value="Hydantoin_racemase-like"/>
</dbReference>
<proteinExistence type="inferred from homology"/>
<name>A0A6N6JC94_9RHOB</name>
<reference evidence="2 3" key="1">
    <citation type="submission" date="2019-12" db="EMBL/GenBank/DDBJ databases">
        <title>Litoreibacter badius sp. nov., a novel bacteriochlorophyll a-containing bacterium in the genus Litoreibacter.</title>
        <authorList>
            <person name="Kanamuro M."/>
            <person name="Takabe Y."/>
            <person name="Mori K."/>
            <person name="Takaichi S."/>
            <person name="Hanada S."/>
        </authorList>
    </citation>
    <scope>NUCLEOTIDE SEQUENCE [LARGE SCALE GENOMIC DNA]</scope>
    <source>
        <strain evidence="2 3">K6</strain>
    </source>
</reference>
<keyword evidence="3" id="KW-1185">Reference proteome</keyword>
<evidence type="ECO:0000313" key="2">
    <source>
        <dbReference type="EMBL" id="GFE63785.1"/>
    </source>
</evidence>
<dbReference type="Pfam" id="PF01177">
    <property type="entry name" value="Asp_Glu_race"/>
    <property type="match status" value="1"/>
</dbReference>
<dbReference type="Proteomes" id="UP000436822">
    <property type="component" value="Unassembled WGS sequence"/>
</dbReference>
<dbReference type="Gene3D" id="3.40.50.12500">
    <property type="match status" value="1"/>
</dbReference>
<organism evidence="2 3">
    <name type="scientific">Litoreibacter roseus</name>
    <dbReference type="NCBI Taxonomy" id="2601869"/>
    <lineage>
        <taxon>Bacteria</taxon>
        <taxon>Pseudomonadati</taxon>
        <taxon>Pseudomonadota</taxon>
        <taxon>Alphaproteobacteria</taxon>
        <taxon>Rhodobacterales</taxon>
        <taxon>Roseobacteraceae</taxon>
        <taxon>Litoreibacter</taxon>
    </lineage>
</organism>
<comment type="caution">
    <text evidence="2">The sequence shown here is derived from an EMBL/GenBank/DDBJ whole genome shotgun (WGS) entry which is preliminary data.</text>
</comment>
<dbReference type="GO" id="GO:0047661">
    <property type="term" value="F:amino-acid racemase activity"/>
    <property type="evidence" value="ECO:0007669"/>
    <property type="project" value="InterPro"/>
</dbReference>
<sequence length="213" mass="22084">MAIVIINPNSTADMTGAMLAAARNAAPEITFEGWTSDRGPPAIEGTDDGKAASTPLLQLVRKASDQGASGIIIGCFDDTALERAAHIASCPVIGIGQAAFHHCALRQRRFSVVTTLPVSVPVIEDNLTAYGLSGQVGRVRASNVPVLDLEHDIHAATDLIIAESQAAAQEDGVDALVLGCAGMVHVTKSVRTAVSLPVIDPVEAAATSMRWLA</sequence>
<dbReference type="InterPro" id="IPR015942">
    <property type="entry name" value="Asp/Glu/hydantoin_racemase"/>
</dbReference>
<accession>A0A6N6JC94</accession>
<evidence type="ECO:0000313" key="3">
    <source>
        <dbReference type="Proteomes" id="UP000436822"/>
    </source>
</evidence>
<dbReference type="AlphaFoldDB" id="A0A6N6JC94"/>
<dbReference type="EMBL" id="BLJE01000001">
    <property type="protein sequence ID" value="GFE63785.1"/>
    <property type="molecule type" value="Genomic_DNA"/>
</dbReference>
<dbReference type="RefSeq" id="WP_159804688.1">
    <property type="nucleotide sequence ID" value="NZ_BLJE01000001.1"/>
</dbReference>
<gene>
    <name evidence="2" type="ORF">KIN_08590</name>
</gene>
<protein>
    <submittedName>
        <fullName evidence="2">HyuE hydantoin racemase</fullName>
    </submittedName>
</protein>
<dbReference type="InterPro" id="IPR053714">
    <property type="entry name" value="Iso_Racemase_Enz_sf"/>
</dbReference>
<dbReference type="PANTHER" id="PTHR28047">
    <property type="entry name" value="PROTEIN DCG1"/>
    <property type="match status" value="1"/>
</dbReference>
<evidence type="ECO:0000256" key="1">
    <source>
        <dbReference type="ARBA" id="ARBA00038414"/>
    </source>
</evidence>
<comment type="similarity">
    <text evidence="1">Belongs to the HyuE racemase family.</text>
</comment>
<dbReference type="OrthoDB" id="9791723at2"/>